<name>A0A2I1YIB4_STRMC</name>
<dbReference type="EMBL" id="PKIB01000001">
    <property type="protein sequence ID" value="PLA54582.1"/>
    <property type="molecule type" value="Genomic_DNA"/>
</dbReference>
<gene>
    <name evidence="1" type="ORF">CYK21_00225</name>
</gene>
<evidence type="ECO:0000313" key="2">
    <source>
        <dbReference type="Proteomes" id="UP000235073"/>
    </source>
</evidence>
<dbReference type="Proteomes" id="UP000235073">
    <property type="component" value="Unassembled WGS sequence"/>
</dbReference>
<evidence type="ECO:0000313" key="1">
    <source>
        <dbReference type="EMBL" id="PLA54582.1"/>
    </source>
</evidence>
<dbReference type="RefSeq" id="WP_101774130.1">
    <property type="nucleotide sequence ID" value="NZ_PKIB01000001.1"/>
</dbReference>
<accession>A0A2I1YIB4</accession>
<sequence length="71" mass="8104">MNVTIEDYLDNHAFCDCEGNDATILLEKEGTRYNLDNIDLDDFYGDYVNGVEVSIDGNEFGVWLHVVIELE</sequence>
<comment type="caution">
    <text evidence="1">The sequence shown here is derived from an EMBL/GenBank/DDBJ whole genome shotgun (WGS) entry which is preliminary data.</text>
</comment>
<proteinExistence type="predicted"/>
<reference evidence="1 2" key="1">
    <citation type="submission" date="2017-12" db="EMBL/GenBank/DDBJ databases">
        <title>Phylogenetic diversity of female urinary microbiome.</title>
        <authorList>
            <person name="Thomas-White K."/>
            <person name="Wolfe A.J."/>
        </authorList>
    </citation>
    <scope>NUCLEOTIDE SEQUENCE [LARGE SCALE GENOMIC DNA]</scope>
    <source>
        <strain evidence="1 2">UMB0733</strain>
    </source>
</reference>
<organism evidence="1 2">
    <name type="scientific">Streptococcus macedonicus</name>
    <name type="common">Streptococcus gallolyticus macedonicus</name>
    <dbReference type="NCBI Taxonomy" id="59310"/>
    <lineage>
        <taxon>Bacteria</taxon>
        <taxon>Bacillati</taxon>
        <taxon>Bacillota</taxon>
        <taxon>Bacilli</taxon>
        <taxon>Lactobacillales</taxon>
        <taxon>Streptococcaceae</taxon>
        <taxon>Streptococcus</taxon>
    </lineage>
</organism>
<protein>
    <submittedName>
        <fullName evidence="1">Uncharacterized protein</fullName>
    </submittedName>
</protein>
<dbReference type="AlphaFoldDB" id="A0A2I1YIB4"/>